<feature type="non-terminal residue" evidence="2">
    <location>
        <position position="1"/>
    </location>
</feature>
<dbReference type="EMBL" id="BMAW01128772">
    <property type="protein sequence ID" value="GFU27390.1"/>
    <property type="molecule type" value="Genomic_DNA"/>
</dbReference>
<protein>
    <submittedName>
        <fullName evidence="2">Uncharacterized protein</fullName>
    </submittedName>
</protein>
<feature type="compositionally biased region" description="Polar residues" evidence="1">
    <location>
        <begin position="59"/>
        <end position="75"/>
    </location>
</feature>
<reference evidence="2" key="1">
    <citation type="submission" date="2020-08" db="EMBL/GenBank/DDBJ databases">
        <title>Multicomponent nature underlies the extraordinary mechanical properties of spider dragline silk.</title>
        <authorList>
            <person name="Kono N."/>
            <person name="Nakamura H."/>
            <person name="Mori M."/>
            <person name="Yoshida Y."/>
            <person name="Ohtoshi R."/>
            <person name="Malay A.D."/>
            <person name="Moran D.A.P."/>
            <person name="Tomita M."/>
            <person name="Numata K."/>
            <person name="Arakawa K."/>
        </authorList>
    </citation>
    <scope>NUCLEOTIDE SEQUENCE</scope>
</reference>
<organism evidence="2 3">
    <name type="scientific">Nephila pilipes</name>
    <name type="common">Giant wood spider</name>
    <name type="synonym">Nephila maculata</name>
    <dbReference type="NCBI Taxonomy" id="299642"/>
    <lineage>
        <taxon>Eukaryota</taxon>
        <taxon>Metazoa</taxon>
        <taxon>Ecdysozoa</taxon>
        <taxon>Arthropoda</taxon>
        <taxon>Chelicerata</taxon>
        <taxon>Arachnida</taxon>
        <taxon>Araneae</taxon>
        <taxon>Araneomorphae</taxon>
        <taxon>Entelegynae</taxon>
        <taxon>Araneoidea</taxon>
        <taxon>Nephilidae</taxon>
        <taxon>Nephila</taxon>
    </lineage>
</organism>
<evidence type="ECO:0000256" key="1">
    <source>
        <dbReference type="SAM" id="MobiDB-lite"/>
    </source>
</evidence>
<feature type="region of interest" description="Disordered" evidence="1">
    <location>
        <begin position="24"/>
        <end position="84"/>
    </location>
</feature>
<evidence type="ECO:0000313" key="3">
    <source>
        <dbReference type="Proteomes" id="UP000887013"/>
    </source>
</evidence>
<evidence type="ECO:0000313" key="2">
    <source>
        <dbReference type="EMBL" id="GFU27390.1"/>
    </source>
</evidence>
<proteinExistence type="predicted"/>
<keyword evidence="3" id="KW-1185">Reference proteome</keyword>
<accession>A0A8X6QRL6</accession>
<name>A0A8X6QRL6_NEPPI</name>
<feature type="compositionally biased region" description="Basic and acidic residues" evidence="1">
    <location>
        <begin position="24"/>
        <end position="38"/>
    </location>
</feature>
<gene>
    <name evidence="2" type="ORF">NPIL_11411</name>
</gene>
<dbReference type="Proteomes" id="UP000887013">
    <property type="component" value="Unassembled WGS sequence"/>
</dbReference>
<dbReference type="AlphaFoldDB" id="A0A8X6QRL6"/>
<comment type="caution">
    <text evidence="2">The sequence shown here is derived from an EMBL/GenBank/DDBJ whole genome shotgun (WGS) entry which is preliminary data.</text>
</comment>
<sequence length="84" mass="8854">RGTFLIGLHIALSQKGVGLCIRLRQDRNKSPREPKRPATPDGVAPAREGDVDSPPESSPTPRVSISADPVSTSPLSVDKTKALG</sequence>